<dbReference type="InterPro" id="IPR003400">
    <property type="entry name" value="ExbD"/>
</dbReference>
<evidence type="ECO:0000256" key="2">
    <source>
        <dbReference type="ARBA" id="ARBA00005811"/>
    </source>
</evidence>
<gene>
    <name evidence="9" type="ORF">HNR65_002663</name>
</gene>
<feature type="transmembrane region" description="Helical" evidence="8">
    <location>
        <begin position="20"/>
        <end position="38"/>
    </location>
</feature>
<evidence type="ECO:0000256" key="6">
    <source>
        <dbReference type="ARBA" id="ARBA00023136"/>
    </source>
</evidence>
<evidence type="ECO:0000256" key="7">
    <source>
        <dbReference type="RuleBase" id="RU003879"/>
    </source>
</evidence>
<dbReference type="AlphaFoldDB" id="A0A7W0HLS8"/>
<dbReference type="RefSeq" id="WP_181551959.1">
    <property type="nucleotide sequence ID" value="NZ_JACDUS010000008.1"/>
</dbReference>
<evidence type="ECO:0000256" key="5">
    <source>
        <dbReference type="ARBA" id="ARBA00022989"/>
    </source>
</evidence>
<dbReference type="GO" id="GO:0015031">
    <property type="term" value="P:protein transport"/>
    <property type="evidence" value="ECO:0007669"/>
    <property type="project" value="UniProtKB-KW"/>
</dbReference>
<dbReference type="GO" id="GO:0022857">
    <property type="term" value="F:transmembrane transporter activity"/>
    <property type="evidence" value="ECO:0007669"/>
    <property type="project" value="InterPro"/>
</dbReference>
<sequence length="139" mass="15679">MLVHRKKKERYRMQAPMTPLIDIVFMLLIYFLLTTNFISESGIDVNLPESSSAAARERQEITVYLDRDDKIYLGEEPVALNNLQQRLENRLRAEPGSSLVMVKADRSVDLESAVNVMDIARAAGAGRLFLATEKAGKRP</sequence>
<keyword evidence="10" id="KW-1185">Reference proteome</keyword>
<dbReference type="EMBL" id="JACDUS010000008">
    <property type="protein sequence ID" value="MBA2882321.1"/>
    <property type="molecule type" value="Genomic_DNA"/>
</dbReference>
<accession>A0A7W0HLS8</accession>
<dbReference type="Pfam" id="PF02472">
    <property type="entry name" value="ExbD"/>
    <property type="match status" value="1"/>
</dbReference>
<dbReference type="PANTHER" id="PTHR30558:SF3">
    <property type="entry name" value="BIOPOLYMER TRANSPORT PROTEIN EXBD-RELATED"/>
    <property type="match status" value="1"/>
</dbReference>
<keyword evidence="4 7" id="KW-0812">Transmembrane</keyword>
<reference evidence="9 10" key="1">
    <citation type="submission" date="2020-07" db="EMBL/GenBank/DDBJ databases">
        <title>Genomic Encyclopedia of Type Strains, Phase IV (KMG-IV): sequencing the most valuable type-strain genomes for metagenomic binning, comparative biology and taxonomic classification.</title>
        <authorList>
            <person name="Goeker M."/>
        </authorList>
    </citation>
    <scope>NUCLEOTIDE SEQUENCE [LARGE SCALE GENOMIC DNA]</scope>
    <source>
        <strain evidence="9 10">DSM 17721</strain>
    </source>
</reference>
<dbReference type="GO" id="GO:0005886">
    <property type="term" value="C:plasma membrane"/>
    <property type="evidence" value="ECO:0007669"/>
    <property type="project" value="UniProtKB-SubCell"/>
</dbReference>
<dbReference type="PANTHER" id="PTHR30558">
    <property type="entry name" value="EXBD MEMBRANE COMPONENT OF PMF-DRIVEN MACROMOLECULE IMPORT SYSTEM"/>
    <property type="match status" value="1"/>
</dbReference>
<evidence type="ECO:0000313" key="10">
    <source>
        <dbReference type="Proteomes" id="UP000525298"/>
    </source>
</evidence>
<comment type="caution">
    <text evidence="9">The sequence shown here is derived from an EMBL/GenBank/DDBJ whole genome shotgun (WGS) entry which is preliminary data.</text>
</comment>
<comment type="similarity">
    <text evidence="2 7">Belongs to the ExbD/TolR family.</text>
</comment>
<protein>
    <submittedName>
        <fullName evidence="9">Biopolymer transport protein ExbD</fullName>
    </submittedName>
</protein>
<evidence type="ECO:0000256" key="1">
    <source>
        <dbReference type="ARBA" id="ARBA00004162"/>
    </source>
</evidence>
<keyword evidence="7" id="KW-0653">Protein transport</keyword>
<evidence type="ECO:0000256" key="8">
    <source>
        <dbReference type="SAM" id="Phobius"/>
    </source>
</evidence>
<evidence type="ECO:0000256" key="4">
    <source>
        <dbReference type="ARBA" id="ARBA00022692"/>
    </source>
</evidence>
<proteinExistence type="inferred from homology"/>
<keyword evidence="5 8" id="KW-1133">Transmembrane helix</keyword>
<comment type="subcellular location">
    <subcellularLocation>
        <location evidence="1">Cell membrane</location>
        <topology evidence="1">Single-pass membrane protein</topology>
    </subcellularLocation>
    <subcellularLocation>
        <location evidence="7">Cell membrane</location>
        <topology evidence="7">Single-pass type II membrane protein</topology>
    </subcellularLocation>
</comment>
<dbReference type="Proteomes" id="UP000525298">
    <property type="component" value="Unassembled WGS sequence"/>
</dbReference>
<organism evidence="9 10">
    <name type="scientific">Desulfosalsimonas propionicica</name>
    <dbReference type="NCBI Taxonomy" id="332175"/>
    <lineage>
        <taxon>Bacteria</taxon>
        <taxon>Pseudomonadati</taxon>
        <taxon>Thermodesulfobacteriota</taxon>
        <taxon>Desulfobacteria</taxon>
        <taxon>Desulfobacterales</taxon>
        <taxon>Desulfosalsimonadaceae</taxon>
        <taxon>Desulfosalsimonas</taxon>
    </lineage>
</organism>
<keyword evidence="7" id="KW-0813">Transport</keyword>
<keyword evidence="3" id="KW-1003">Cell membrane</keyword>
<dbReference type="Gene3D" id="3.30.420.270">
    <property type="match status" value="1"/>
</dbReference>
<evidence type="ECO:0000256" key="3">
    <source>
        <dbReference type="ARBA" id="ARBA00022475"/>
    </source>
</evidence>
<name>A0A7W0HLS8_9BACT</name>
<evidence type="ECO:0000313" key="9">
    <source>
        <dbReference type="EMBL" id="MBA2882321.1"/>
    </source>
</evidence>
<keyword evidence="6 8" id="KW-0472">Membrane</keyword>